<dbReference type="OMA" id="REHEGEM"/>
<feature type="coiled-coil region" evidence="1">
    <location>
        <begin position="293"/>
        <end position="320"/>
    </location>
</feature>
<accession>E3M107</accession>
<protein>
    <submittedName>
        <fullName evidence="2">Uncharacterized protein</fullName>
    </submittedName>
</protein>
<gene>
    <name evidence="2" type="ORF">CRE_06699</name>
</gene>
<dbReference type="SUPFAM" id="SSF50814">
    <property type="entry name" value="Lipocalins"/>
    <property type="match status" value="1"/>
</dbReference>
<keyword evidence="1" id="KW-0175">Coiled coil</keyword>
<sequence>MSRHKYIDYIREKFAKIENNIAEMDYRCNMYERKVEENRITEERDVEHVRKCIMDQEWRDDTFRMSLKKLENRLKNETDKIESEKSEQQAMMNSVNAELRSIREDFSSFKNLFYESYMMNLEKIDENVYEKFRCLETSVEELRIKSRNDYSNVSLENNSVDYYYFDNEMKAISEWITNQELRGEEVREELEELRLEIENHKEDMISIKYEQRSESRNLNSEIEAICDTVADIHNQNESDMTVQEKFNEDVKSDLNKIGDFIKQMNKKQQAFEKSVNLNGCSGCSEIEEMRECLMRQMTDNQEMNRAIDELRNEMRSQQELVYRHFLSFVSHFSFQAEAVKIKQELFNQSVPLEVRSLRKEVEESRRIGNHAVAELFAIRLEIDELKQKQEKETDKLESENIQQQNLIDLLRSEIKSLNEDYSQFDGKIRDEFHYPRVDLKKLSSTCDERHKESSFVDENSNLSKENVDRTITMKNTSSKIESTIDDLRHEIEEIFEKLQTINQEVESIQNFQKGKFNGLAVVINDILERIQHDSFENFQMLEFENNNRPIQEEIIGEWRLSGSKNVDEFVERNQAYPHEVYKENAKFAVDGDWFRSYFYNGKEFIRMKRKRLGILESNRNFCFIENNHIKSVEFHGLDNKVTENAERCTRYMVDDQLVVVNRMGGIVCKRVYDKIK</sequence>
<name>E3M107_CAERE</name>
<proteinExistence type="predicted"/>
<evidence type="ECO:0000313" key="3">
    <source>
        <dbReference type="Proteomes" id="UP000008281"/>
    </source>
</evidence>
<evidence type="ECO:0000313" key="2">
    <source>
        <dbReference type="EMBL" id="EFO88803.1"/>
    </source>
</evidence>
<dbReference type="InParanoid" id="E3M107"/>
<keyword evidence="3" id="KW-1185">Reference proteome</keyword>
<dbReference type="EMBL" id="DS268421">
    <property type="protein sequence ID" value="EFO88803.1"/>
    <property type="molecule type" value="Genomic_DNA"/>
</dbReference>
<organism evidence="3">
    <name type="scientific">Caenorhabditis remanei</name>
    <name type="common">Caenorhabditis vulgaris</name>
    <dbReference type="NCBI Taxonomy" id="31234"/>
    <lineage>
        <taxon>Eukaryota</taxon>
        <taxon>Metazoa</taxon>
        <taxon>Ecdysozoa</taxon>
        <taxon>Nematoda</taxon>
        <taxon>Chromadorea</taxon>
        <taxon>Rhabditida</taxon>
        <taxon>Rhabditina</taxon>
        <taxon>Rhabditomorpha</taxon>
        <taxon>Rhabditoidea</taxon>
        <taxon>Rhabditidae</taxon>
        <taxon>Peloderinae</taxon>
        <taxon>Caenorhabditis</taxon>
    </lineage>
</organism>
<feature type="coiled-coil region" evidence="1">
    <location>
        <begin position="176"/>
        <end position="210"/>
    </location>
</feature>
<dbReference type="eggNOG" id="ENOG502TJPE">
    <property type="taxonomic scope" value="Eukaryota"/>
</dbReference>
<dbReference type="OrthoDB" id="10640871at2759"/>
<dbReference type="Proteomes" id="UP000008281">
    <property type="component" value="Unassembled WGS sequence"/>
</dbReference>
<dbReference type="AlphaFoldDB" id="E3M107"/>
<feature type="coiled-coil region" evidence="1">
    <location>
        <begin position="379"/>
        <end position="427"/>
    </location>
</feature>
<evidence type="ECO:0000256" key="1">
    <source>
        <dbReference type="SAM" id="Coils"/>
    </source>
</evidence>
<dbReference type="InterPro" id="IPR000463">
    <property type="entry name" value="Fatty_acid-bd"/>
</dbReference>
<reference evidence="2" key="1">
    <citation type="submission" date="2007-07" db="EMBL/GenBank/DDBJ databases">
        <title>PCAP assembly of the Caenorhabditis remanei genome.</title>
        <authorList>
            <consortium name="The Caenorhabditis remanei Sequencing Consortium"/>
            <person name="Wilson R.K."/>
        </authorList>
    </citation>
    <scope>NUCLEOTIDE SEQUENCE [LARGE SCALE GENOMIC DNA]</scope>
    <source>
        <strain evidence="2">PB4641</strain>
    </source>
</reference>
<dbReference type="HOGENOM" id="CLU_406663_0_0_1"/>
<dbReference type="GO" id="GO:0008289">
    <property type="term" value="F:lipid binding"/>
    <property type="evidence" value="ECO:0007669"/>
    <property type="project" value="InterPro"/>
</dbReference>
<dbReference type="PRINTS" id="PR00178">
    <property type="entry name" value="FATTYACIDBP"/>
</dbReference>
<dbReference type="InterPro" id="IPR012674">
    <property type="entry name" value="Calycin"/>
</dbReference>